<dbReference type="PANTHER" id="PTHR44051:SF8">
    <property type="entry name" value="GLUTATHIONE S-TRANSFERASE GSTA"/>
    <property type="match status" value="1"/>
</dbReference>
<dbReference type="AlphaFoldDB" id="A0A0U3PJ08"/>
<dbReference type="NCBIfam" id="NF007831">
    <property type="entry name" value="PRK10542.1"/>
    <property type="match status" value="1"/>
</dbReference>
<dbReference type="CDD" id="cd03188">
    <property type="entry name" value="GST_C_Beta"/>
    <property type="match status" value="1"/>
</dbReference>
<dbReference type="SUPFAM" id="SSF52833">
    <property type="entry name" value="Thioredoxin-like"/>
    <property type="match status" value="1"/>
</dbReference>
<dbReference type="PROSITE" id="PS50405">
    <property type="entry name" value="GST_CTER"/>
    <property type="match status" value="1"/>
</dbReference>
<dbReference type="STRING" id="121719.APZ00_11290"/>
<dbReference type="Pfam" id="PF13410">
    <property type="entry name" value="GST_C_2"/>
    <property type="match status" value="1"/>
</dbReference>
<dbReference type="KEGG" id="pphr:APZ00_11290"/>
<dbReference type="SUPFAM" id="SSF47616">
    <property type="entry name" value="GST C-terminal domain-like"/>
    <property type="match status" value="1"/>
</dbReference>
<feature type="domain" description="GST N-terminal" evidence="1">
    <location>
        <begin position="1"/>
        <end position="81"/>
    </location>
</feature>
<dbReference type="EMBL" id="CP013068">
    <property type="protein sequence ID" value="ALV27580.1"/>
    <property type="molecule type" value="Genomic_DNA"/>
</dbReference>
<sequence length="208" mass="22467">MKLYYKPGACSMSSRIVLHELGLPFTAEKVDTEAGLTGSGADYRQINPKGYVPALEIEGGAVLTENPAILQFLADSHPEAGLAPAPGTVERARLQEWLNFTASELHKAFSPYFRGKPLADGEKAAASAQLERRIGDVEHGLADGRSFILGSRFSVADAYLAVVLNWTRFIGVDLARWPHAAAYLARIAERASVRQAMQEEGLLDGEAA</sequence>
<evidence type="ECO:0000313" key="4">
    <source>
        <dbReference type="Proteomes" id="UP000064921"/>
    </source>
</evidence>
<dbReference type="RefSeq" id="WP_058898948.1">
    <property type="nucleotide sequence ID" value="NZ_CP013068.1"/>
</dbReference>
<evidence type="ECO:0000259" key="2">
    <source>
        <dbReference type="PROSITE" id="PS50405"/>
    </source>
</evidence>
<proteinExistence type="predicted"/>
<dbReference type="PROSITE" id="PS50404">
    <property type="entry name" value="GST_NTER"/>
    <property type="match status" value="1"/>
</dbReference>
<evidence type="ECO:0000259" key="1">
    <source>
        <dbReference type="PROSITE" id="PS50404"/>
    </source>
</evidence>
<dbReference type="InterPro" id="IPR036249">
    <property type="entry name" value="Thioredoxin-like_sf"/>
</dbReference>
<organism evidence="3 4">
    <name type="scientific">Pannonibacter phragmitetus</name>
    <dbReference type="NCBI Taxonomy" id="121719"/>
    <lineage>
        <taxon>Bacteria</taxon>
        <taxon>Pseudomonadati</taxon>
        <taxon>Pseudomonadota</taxon>
        <taxon>Alphaproteobacteria</taxon>
        <taxon>Hyphomicrobiales</taxon>
        <taxon>Stappiaceae</taxon>
        <taxon>Pannonibacter</taxon>
    </lineage>
</organism>
<keyword evidence="3" id="KW-0808">Transferase</keyword>
<dbReference type="InterPro" id="IPR010987">
    <property type="entry name" value="Glutathione-S-Trfase_C-like"/>
</dbReference>
<name>A0A0U3PJ08_9HYPH</name>
<dbReference type="Gene3D" id="3.40.30.10">
    <property type="entry name" value="Glutaredoxin"/>
    <property type="match status" value="1"/>
</dbReference>
<dbReference type="GO" id="GO:0016740">
    <property type="term" value="F:transferase activity"/>
    <property type="evidence" value="ECO:0007669"/>
    <property type="project" value="UniProtKB-KW"/>
</dbReference>
<dbReference type="Pfam" id="PF13409">
    <property type="entry name" value="GST_N_2"/>
    <property type="match status" value="1"/>
</dbReference>
<keyword evidence="4" id="KW-1185">Reference proteome</keyword>
<dbReference type="Gene3D" id="1.20.1050.10">
    <property type="match status" value="1"/>
</dbReference>
<dbReference type="SFLD" id="SFLDG00358">
    <property type="entry name" value="Main_(cytGST)"/>
    <property type="match status" value="1"/>
</dbReference>
<protein>
    <submittedName>
        <fullName evidence="3">Glutathione S-transferase</fullName>
    </submittedName>
</protein>
<dbReference type="CDD" id="cd03057">
    <property type="entry name" value="GST_N_Beta"/>
    <property type="match status" value="1"/>
</dbReference>
<dbReference type="PANTHER" id="PTHR44051">
    <property type="entry name" value="GLUTATHIONE S-TRANSFERASE-RELATED"/>
    <property type="match status" value="1"/>
</dbReference>
<dbReference type="SFLD" id="SFLDS00019">
    <property type="entry name" value="Glutathione_Transferase_(cytos"/>
    <property type="match status" value="1"/>
</dbReference>
<feature type="domain" description="GST C-terminal" evidence="2">
    <location>
        <begin position="87"/>
        <end position="208"/>
    </location>
</feature>
<evidence type="ECO:0000313" key="3">
    <source>
        <dbReference type="EMBL" id="ALV27580.1"/>
    </source>
</evidence>
<dbReference type="InterPro" id="IPR036282">
    <property type="entry name" value="Glutathione-S-Trfase_C_sf"/>
</dbReference>
<dbReference type="InterPro" id="IPR040079">
    <property type="entry name" value="Glutathione_S-Trfase"/>
</dbReference>
<dbReference type="Proteomes" id="UP000064921">
    <property type="component" value="Chromosome"/>
</dbReference>
<dbReference type="InterPro" id="IPR004045">
    <property type="entry name" value="Glutathione_S-Trfase_N"/>
</dbReference>
<gene>
    <name evidence="3" type="ORF">APZ00_11290</name>
</gene>
<dbReference type="eggNOG" id="COG0625">
    <property type="taxonomic scope" value="Bacteria"/>
</dbReference>
<dbReference type="SFLD" id="SFLDG01150">
    <property type="entry name" value="Main.1:_Beta-like"/>
    <property type="match status" value="1"/>
</dbReference>
<accession>A0A0U3PJ08</accession>
<reference evidence="3 4" key="1">
    <citation type="submission" date="2015-10" db="EMBL/GenBank/DDBJ databases">
        <title>The world's first case of liver abscess caused by Pannonibacter phragmitetus.</title>
        <authorList>
            <person name="Ming D."/>
            <person name="Wang M."/>
            <person name="Zhou Y."/>
            <person name="Jiang T."/>
            <person name="Hu S."/>
        </authorList>
    </citation>
    <scope>NUCLEOTIDE SEQUENCE [LARGE SCALE GENOMIC DNA]</scope>
    <source>
        <strain evidence="3 4">31801</strain>
    </source>
</reference>